<evidence type="ECO:0000313" key="2">
    <source>
        <dbReference type="Proteomes" id="UP000005426"/>
    </source>
</evidence>
<name>G9PB46_HYPAI</name>
<dbReference type="EMBL" id="ABDG02000028">
    <property type="protein sequence ID" value="EHK40227.1"/>
    <property type="molecule type" value="Genomic_DNA"/>
</dbReference>
<gene>
    <name evidence="1" type="ORF">TRIATDRAFT_302647</name>
</gene>
<organism evidence="1 2">
    <name type="scientific">Hypocrea atroviridis (strain ATCC 20476 / IMI 206040)</name>
    <name type="common">Trichoderma atroviride</name>
    <dbReference type="NCBI Taxonomy" id="452589"/>
    <lineage>
        <taxon>Eukaryota</taxon>
        <taxon>Fungi</taxon>
        <taxon>Dikarya</taxon>
        <taxon>Ascomycota</taxon>
        <taxon>Pezizomycotina</taxon>
        <taxon>Sordariomycetes</taxon>
        <taxon>Hypocreomycetidae</taxon>
        <taxon>Hypocreales</taxon>
        <taxon>Hypocreaceae</taxon>
        <taxon>Trichoderma</taxon>
    </lineage>
</organism>
<evidence type="ECO:0000313" key="1">
    <source>
        <dbReference type="EMBL" id="EHK40227.1"/>
    </source>
</evidence>
<proteinExistence type="predicted"/>
<sequence>MGVDCFLGENVAWLRIDNQDTIVLIKLLWLFKKLEQDLEKLENPAMAGPGAELLAAVAATRGERASICGKWAPASRATQHVRGWL</sequence>
<comment type="caution">
    <text evidence="1">The sequence shown here is derived from an EMBL/GenBank/DDBJ whole genome shotgun (WGS) entry which is preliminary data.</text>
</comment>
<reference evidence="1 2" key="1">
    <citation type="journal article" date="2011" name="Genome Biol.">
        <title>Comparative genome sequence analysis underscores mycoparasitism as the ancestral life style of Trichoderma.</title>
        <authorList>
            <person name="Kubicek C.P."/>
            <person name="Herrera-Estrella A."/>
            <person name="Seidl-Seiboth V."/>
            <person name="Martinez D.A."/>
            <person name="Druzhinina I.S."/>
            <person name="Thon M."/>
            <person name="Zeilinger S."/>
            <person name="Casas-Flores S."/>
            <person name="Horwitz B.A."/>
            <person name="Mukherjee P.K."/>
            <person name="Mukherjee M."/>
            <person name="Kredics L."/>
            <person name="Alcaraz L.D."/>
            <person name="Aerts A."/>
            <person name="Antal Z."/>
            <person name="Atanasova L."/>
            <person name="Cervantes-Badillo M.G."/>
            <person name="Challacombe J."/>
            <person name="Chertkov O."/>
            <person name="McCluskey K."/>
            <person name="Coulpier F."/>
            <person name="Deshpande N."/>
            <person name="von Doehren H."/>
            <person name="Ebbole D.J."/>
            <person name="Esquivel-Naranjo E.U."/>
            <person name="Fekete E."/>
            <person name="Flipphi M."/>
            <person name="Glaser F."/>
            <person name="Gomez-Rodriguez E.Y."/>
            <person name="Gruber S."/>
            <person name="Han C."/>
            <person name="Henrissat B."/>
            <person name="Hermosa R."/>
            <person name="Hernandez-Onate M."/>
            <person name="Karaffa L."/>
            <person name="Kosti I."/>
            <person name="Le Crom S."/>
            <person name="Lindquist E."/>
            <person name="Lucas S."/>
            <person name="Luebeck M."/>
            <person name="Luebeck P.S."/>
            <person name="Margeot A."/>
            <person name="Metz B."/>
            <person name="Misra M."/>
            <person name="Nevalainen H."/>
            <person name="Omann M."/>
            <person name="Packer N."/>
            <person name="Perrone G."/>
            <person name="Uresti-Rivera E.E."/>
            <person name="Salamov A."/>
            <person name="Schmoll M."/>
            <person name="Seiboth B."/>
            <person name="Shapiro H."/>
            <person name="Sukno S."/>
            <person name="Tamayo-Ramos J.A."/>
            <person name="Tisch D."/>
            <person name="Wiest A."/>
            <person name="Wilkinson H.H."/>
            <person name="Zhang M."/>
            <person name="Coutinho P.M."/>
            <person name="Kenerley C.M."/>
            <person name="Monte E."/>
            <person name="Baker S.E."/>
            <person name="Grigoriev I.V."/>
        </authorList>
    </citation>
    <scope>NUCLEOTIDE SEQUENCE [LARGE SCALE GENOMIC DNA]</scope>
    <source>
        <strain evidence="2">ATCC 20476 / IMI 206040</strain>
    </source>
</reference>
<keyword evidence="2" id="KW-1185">Reference proteome</keyword>
<dbReference type="AlphaFoldDB" id="G9PB46"/>
<dbReference type="Proteomes" id="UP000005426">
    <property type="component" value="Unassembled WGS sequence"/>
</dbReference>
<dbReference type="HOGENOM" id="CLU_2512924_0_0_1"/>
<accession>G9PB46</accession>
<protein>
    <submittedName>
        <fullName evidence="1">Uncharacterized protein</fullName>
    </submittedName>
</protein>